<dbReference type="Proteomes" id="UP000521943">
    <property type="component" value="Unassembled WGS sequence"/>
</dbReference>
<gene>
    <name evidence="1" type="ORF">DFP72DRAFT_871460</name>
</gene>
<name>A0A8H6MFM5_9AGAR</name>
<organism evidence="1 2">
    <name type="scientific">Ephemerocybe angulata</name>
    <dbReference type="NCBI Taxonomy" id="980116"/>
    <lineage>
        <taxon>Eukaryota</taxon>
        <taxon>Fungi</taxon>
        <taxon>Dikarya</taxon>
        <taxon>Basidiomycota</taxon>
        <taxon>Agaricomycotina</taxon>
        <taxon>Agaricomycetes</taxon>
        <taxon>Agaricomycetidae</taxon>
        <taxon>Agaricales</taxon>
        <taxon>Agaricineae</taxon>
        <taxon>Psathyrellaceae</taxon>
        <taxon>Ephemerocybe</taxon>
    </lineage>
</organism>
<sequence>MRPATLLRGVNVSKKSLVGMGCSSVGFEIPSGVAAPEGMDGPAPGALLASRMISAWFVPSLTDWVVAVLVSILVELGIPGATLQSETLARGEGAVASLEPVRPLFRPLALLSSPTSAAPSARFAAAFTGVRCGDMGDLSSTFIESEAAAAGVPGEVLVVTTISVELFCSPACPMGTSSAFLLEEPLLLALCPTELALIAFTLALLAR</sequence>
<keyword evidence="2" id="KW-1185">Reference proteome</keyword>
<proteinExistence type="predicted"/>
<evidence type="ECO:0000313" key="2">
    <source>
        <dbReference type="Proteomes" id="UP000521943"/>
    </source>
</evidence>
<comment type="caution">
    <text evidence="1">The sequence shown here is derived from an EMBL/GenBank/DDBJ whole genome shotgun (WGS) entry which is preliminary data.</text>
</comment>
<dbReference type="AlphaFoldDB" id="A0A8H6MFM5"/>
<dbReference type="EMBL" id="JACGCI010000004">
    <property type="protein sequence ID" value="KAF6764299.1"/>
    <property type="molecule type" value="Genomic_DNA"/>
</dbReference>
<evidence type="ECO:0000313" key="1">
    <source>
        <dbReference type="EMBL" id="KAF6764299.1"/>
    </source>
</evidence>
<accession>A0A8H6MFM5</accession>
<protein>
    <submittedName>
        <fullName evidence="1">Uncharacterized protein</fullName>
    </submittedName>
</protein>
<reference evidence="1 2" key="1">
    <citation type="submission" date="2020-07" db="EMBL/GenBank/DDBJ databases">
        <title>Comparative genomics of pyrophilous fungi reveals a link between fire events and developmental genes.</title>
        <authorList>
            <consortium name="DOE Joint Genome Institute"/>
            <person name="Steindorff A.S."/>
            <person name="Carver A."/>
            <person name="Calhoun S."/>
            <person name="Stillman K."/>
            <person name="Liu H."/>
            <person name="Lipzen A."/>
            <person name="Pangilinan J."/>
            <person name="Labutti K."/>
            <person name="Bruns T.D."/>
            <person name="Grigoriev I.V."/>
        </authorList>
    </citation>
    <scope>NUCLEOTIDE SEQUENCE [LARGE SCALE GENOMIC DNA]</scope>
    <source>
        <strain evidence="1 2">CBS 144469</strain>
    </source>
</reference>